<evidence type="ECO:0000313" key="3">
    <source>
        <dbReference type="EnsemblMetazoa" id="PHUM564550-PA"/>
    </source>
</evidence>
<dbReference type="OMA" id="VEEPWEF"/>
<dbReference type="OrthoDB" id="1706066at2759"/>
<organism>
    <name type="scientific">Pediculus humanus subsp. corporis</name>
    <name type="common">Body louse</name>
    <dbReference type="NCBI Taxonomy" id="121224"/>
    <lineage>
        <taxon>Eukaryota</taxon>
        <taxon>Metazoa</taxon>
        <taxon>Ecdysozoa</taxon>
        <taxon>Arthropoda</taxon>
        <taxon>Hexapoda</taxon>
        <taxon>Insecta</taxon>
        <taxon>Pterygota</taxon>
        <taxon>Neoptera</taxon>
        <taxon>Paraneoptera</taxon>
        <taxon>Psocodea</taxon>
        <taxon>Troctomorpha</taxon>
        <taxon>Phthiraptera</taxon>
        <taxon>Anoplura</taxon>
        <taxon>Pediculidae</taxon>
        <taxon>Pediculus</taxon>
    </lineage>
</organism>
<dbReference type="EMBL" id="AAZO01006860">
    <property type="status" value="NOT_ANNOTATED_CDS"/>
    <property type="molecule type" value="Genomic_DNA"/>
</dbReference>
<keyword evidence="2" id="KW-0436">Ligase</keyword>
<dbReference type="EMBL" id="DS235862">
    <property type="protein sequence ID" value="EEB19269.1"/>
    <property type="molecule type" value="Genomic_DNA"/>
</dbReference>
<dbReference type="InterPro" id="IPR042099">
    <property type="entry name" value="ANL_N_sf"/>
</dbReference>
<dbReference type="GO" id="GO:0003987">
    <property type="term" value="F:acetate-CoA ligase activity"/>
    <property type="evidence" value="ECO:0007669"/>
    <property type="project" value="UniProtKB-EC"/>
</dbReference>
<dbReference type="VEuPathDB" id="VectorBase:PHUM564550"/>
<evidence type="ECO:0000313" key="2">
    <source>
        <dbReference type="EMBL" id="EEB19269.1"/>
    </source>
</evidence>
<dbReference type="AlphaFoldDB" id="E0W0W3"/>
<dbReference type="CTD" id="8234788"/>
<dbReference type="Gene3D" id="3.40.50.12780">
    <property type="entry name" value="N-terminal domain of ligase-like"/>
    <property type="match status" value="1"/>
</dbReference>
<proteinExistence type="predicted"/>
<gene>
    <name evidence="3" type="primary">8234788</name>
    <name evidence="2" type="ORF">Phum_PHUM564550</name>
</gene>
<dbReference type="Pfam" id="PF16177">
    <property type="entry name" value="ACAS_N"/>
    <property type="match status" value="1"/>
</dbReference>
<sequence length="105" mass="12384">MGKDNELFHPKPGIVKRSYVQSMDEYKRLHKKSIENPTEFWGEIAKQFHWETPIDLTKFFNYNFDVSKSPINIKWMTGATTNISFNLLDKNVKCGLGDKIAYYWC</sequence>
<name>E0W0W3_PEDHC</name>
<feature type="domain" description="Acetyl-coenzyme A synthetase N-terminal" evidence="1">
    <location>
        <begin position="26"/>
        <end position="86"/>
    </location>
</feature>
<dbReference type="PANTHER" id="PTHR24095">
    <property type="entry name" value="ACETYL-COENZYME A SYNTHETASE"/>
    <property type="match status" value="1"/>
</dbReference>
<dbReference type="KEGG" id="phu:Phum_PHUM564550"/>
<evidence type="ECO:0000259" key="1">
    <source>
        <dbReference type="Pfam" id="PF16177"/>
    </source>
</evidence>
<dbReference type="STRING" id="121224.E0W0W3"/>
<dbReference type="RefSeq" id="XP_002432007.1">
    <property type="nucleotide sequence ID" value="XM_002431962.1"/>
</dbReference>
<dbReference type="GeneID" id="8234788"/>
<reference evidence="2" key="1">
    <citation type="submission" date="2007-04" db="EMBL/GenBank/DDBJ databases">
        <title>Annotation of Pediculus humanus corporis strain USDA.</title>
        <authorList>
            <person name="Kirkness E."/>
            <person name="Hannick L."/>
            <person name="Hass B."/>
            <person name="Bruggner R."/>
            <person name="Lawson D."/>
            <person name="Bidwell S."/>
            <person name="Joardar V."/>
            <person name="Caler E."/>
            <person name="Walenz B."/>
            <person name="Inman J."/>
            <person name="Schobel S."/>
            <person name="Galinsky K."/>
            <person name="Amedeo P."/>
            <person name="Strausberg R."/>
        </authorList>
    </citation>
    <scope>NUCLEOTIDE SEQUENCE</scope>
    <source>
        <strain evidence="2">USDA</strain>
    </source>
</reference>
<dbReference type="Proteomes" id="UP000009046">
    <property type="component" value="Unassembled WGS sequence"/>
</dbReference>
<dbReference type="EC" id="6.2.1.1" evidence="2"/>
<accession>E0W0W3</accession>
<reference evidence="2" key="2">
    <citation type="submission" date="2007-04" db="EMBL/GenBank/DDBJ databases">
        <title>The genome of the human body louse.</title>
        <authorList>
            <consortium name="The Human Body Louse Genome Consortium"/>
            <person name="Kirkness E."/>
            <person name="Walenz B."/>
            <person name="Hass B."/>
            <person name="Bruggner R."/>
            <person name="Strausberg R."/>
        </authorList>
    </citation>
    <scope>NUCLEOTIDE SEQUENCE</scope>
    <source>
        <strain evidence="2">USDA</strain>
    </source>
</reference>
<dbReference type="EnsemblMetazoa" id="PHUM564550-RA">
    <property type="protein sequence ID" value="PHUM564550-PA"/>
    <property type="gene ID" value="PHUM564550"/>
</dbReference>
<dbReference type="HOGENOM" id="CLU_127413_1_0_1"/>
<protein>
    <submittedName>
        <fullName evidence="2 3">Acetyl-coenzyme A synthetase, putative</fullName>
        <ecNumber evidence="2">6.2.1.1</ecNumber>
    </submittedName>
</protein>
<dbReference type="GO" id="GO:0006085">
    <property type="term" value="P:acetyl-CoA biosynthetic process"/>
    <property type="evidence" value="ECO:0007669"/>
    <property type="project" value="TreeGrafter"/>
</dbReference>
<dbReference type="SUPFAM" id="SSF56801">
    <property type="entry name" value="Acetyl-CoA synthetase-like"/>
    <property type="match status" value="1"/>
</dbReference>
<dbReference type="PANTHER" id="PTHR24095:SF244">
    <property type="entry name" value="ACETYL-COENZYME A SYNTHETASE"/>
    <property type="match status" value="1"/>
</dbReference>
<dbReference type="eggNOG" id="KOG1175">
    <property type="taxonomic scope" value="Eukaryota"/>
</dbReference>
<keyword evidence="4" id="KW-1185">Reference proteome</keyword>
<evidence type="ECO:0000313" key="4">
    <source>
        <dbReference type="Proteomes" id="UP000009046"/>
    </source>
</evidence>
<dbReference type="InterPro" id="IPR032387">
    <property type="entry name" value="ACAS_N"/>
</dbReference>
<dbReference type="InParanoid" id="E0W0W3"/>
<reference evidence="3" key="3">
    <citation type="submission" date="2020-05" db="UniProtKB">
        <authorList>
            <consortium name="EnsemblMetazoa"/>
        </authorList>
    </citation>
    <scope>IDENTIFICATION</scope>
    <source>
        <strain evidence="3">USDA</strain>
    </source>
</reference>